<evidence type="ECO:0000313" key="5">
    <source>
        <dbReference type="EMBL" id="PPA76228.1"/>
    </source>
</evidence>
<accession>A0A2S5GTF1</accession>
<dbReference type="Proteomes" id="UP000239990">
    <property type="component" value="Unassembled WGS sequence"/>
</dbReference>
<comment type="similarity">
    <text evidence="1">Belongs to the GSP E family.</text>
</comment>
<evidence type="ECO:0000256" key="3">
    <source>
        <dbReference type="ARBA" id="ARBA00022840"/>
    </source>
</evidence>
<evidence type="ECO:0000259" key="4">
    <source>
        <dbReference type="PROSITE" id="PS00662"/>
    </source>
</evidence>
<keyword evidence="2" id="KW-0547">Nucleotide-binding</keyword>
<dbReference type="OrthoDB" id="5790493at2"/>
<dbReference type="InterPro" id="IPR001482">
    <property type="entry name" value="T2SS/T4SS_dom"/>
</dbReference>
<organism evidence="5 6">
    <name type="scientific">Achromobacter spanius</name>
    <dbReference type="NCBI Taxonomy" id="217203"/>
    <lineage>
        <taxon>Bacteria</taxon>
        <taxon>Pseudomonadati</taxon>
        <taxon>Pseudomonadota</taxon>
        <taxon>Betaproteobacteria</taxon>
        <taxon>Burkholderiales</taxon>
        <taxon>Alcaligenaceae</taxon>
        <taxon>Achromobacter</taxon>
    </lineage>
</organism>
<gene>
    <name evidence="5" type="ORF">C4E15_11205</name>
</gene>
<comment type="caution">
    <text evidence="5">The sequence shown here is derived from an EMBL/GenBank/DDBJ whole genome shotgun (WGS) entry which is preliminary data.</text>
</comment>
<dbReference type="PANTHER" id="PTHR30258:SF1">
    <property type="entry name" value="PROTEIN TRANSPORT PROTEIN HOFB HOMOLOG"/>
    <property type="match status" value="1"/>
</dbReference>
<dbReference type="CDD" id="cd01129">
    <property type="entry name" value="PulE-GspE-like"/>
    <property type="match status" value="1"/>
</dbReference>
<dbReference type="GO" id="GO:0005886">
    <property type="term" value="C:plasma membrane"/>
    <property type="evidence" value="ECO:0007669"/>
    <property type="project" value="TreeGrafter"/>
</dbReference>
<proteinExistence type="inferred from homology"/>
<dbReference type="SUPFAM" id="SSF52540">
    <property type="entry name" value="P-loop containing nucleoside triphosphate hydrolases"/>
    <property type="match status" value="1"/>
</dbReference>
<name>A0A2S5GTF1_9BURK</name>
<dbReference type="InterPro" id="IPR027417">
    <property type="entry name" value="P-loop_NTPase"/>
</dbReference>
<protein>
    <submittedName>
        <fullName evidence="5">GspE family protein</fullName>
    </submittedName>
</protein>
<feature type="domain" description="Bacterial type II secretion system protein E" evidence="4">
    <location>
        <begin position="384"/>
        <end position="398"/>
    </location>
</feature>
<dbReference type="Pfam" id="PF05157">
    <property type="entry name" value="MshEN"/>
    <property type="match status" value="1"/>
</dbReference>
<keyword evidence="3" id="KW-0067">ATP-binding</keyword>
<evidence type="ECO:0000256" key="1">
    <source>
        <dbReference type="ARBA" id="ARBA00006611"/>
    </source>
</evidence>
<evidence type="ECO:0000256" key="2">
    <source>
        <dbReference type="ARBA" id="ARBA00022741"/>
    </source>
</evidence>
<dbReference type="InterPro" id="IPR037257">
    <property type="entry name" value="T2SS_E_N_sf"/>
</dbReference>
<dbReference type="PROSITE" id="PS00662">
    <property type="entry name" value="T2SP_E"/>
    <property type="match status" value="1"/>
</dbReference>
<dbReference type="EMBL" id="PREU01000004">
    <property type="protein sequence ID" value="PPA76228.1"/>
    <property type="molecule type" value="Genomic_DNA"/>
</dbReference>
<dbReference type="GO" id="GO:0016887">
    <property type="term" value="F:ATP hydrolysis activity"/>
    <property type="evidence" value="ECO:0007669"/>
    <property type="project" value="TreeGrafter"/>
</dbReference>
<dbReference type="InterPro" id="IPR007831">
    <property type="entry name" value="T2SS_GspE_N"/>
</dbReference>
<sequence length="547" mass="60004">MNAMNQVEISQEKVAMESKPVADEAWWLWRERAAELSLSLAEYLDEELARRPQLLPVLAQALGMEPLSAQQCRQATPRFDVLPLADAMACRVAPLQVDGELLLAMAAPFSRDARLKLQAMLSGRALRFAVCPTGAVDAWLKQAEATERVLDGVAVDMADDSLAKAVESISLASLAKDESPVIRLVNMTLYDGLQSRASDIHLESDEEGLLIRYRIDGVMLRIRQVPGQVTANQVMSRLKVLSSLDIAEKRVPQDGRFKVVLQGREVDFRVSIMPGNHGENAVLRLLDRSQRGDKLSLDTLGFPAETARRIRVLAQLPYGLTLITGPTGSGKSTTLYGALSELNSGDEKLITIEDPVEYEMAGILQIPVNEKKGLTFARGLRSILRHDPDTILVGEIRDAETAAIAVQSALTGHRVLSSVHANDAFSVIDRFLYMDVEPATFLESLNGVVSQRLVRRLCPHCAPAGEARAGPGCEACRHTGFLGRIALAEVLRLDSRMKTALLDRSPERRQEALAQCPDYQSMRDAAHEAVAHGLTTYQEVCRAVAME</sequence>
<dbReference type="SUPFAM" id="SSF160246">
    <property type="entry name" value="EspE N-terminal domain-like"/>
    <property type="match status" value="1"/>
</dbReference>
<dbReference type="GO" id="GO:0005524">
    <property type="term" value="F:ATP binding"/>
    <property type="evidence" value="ECO:0007669"/>
    <property type="project" value="UniProtKB-KW"/>
</dbReference>
<dbReference type="AlphaFoldDB" id="A0A2S5GTF1"/>
<dbReference type="Gene3D" id="3.40.50.300">
    <property type="entry name" value="P-loop containing nucleotide triphosphate hydrolases"/>
    <property type="match status" value="1"/>
</dbReference>
<evidence type="ECO:0000313" key="6">
    <source>
        <dbReference type="Proteomes" id="UP000239990"/>
    </source>
</evidence>
<reference evidence="5 6" key="1">
    <citation type="submission" date="2018-02" db="EMBL/GenBank/DDBJ databases">
        <title>Draft Genome of Achromobacter spanius stain 6.</title>
        <authorList>
            <person name="Gunasekera T.S."/>
            <person name="Radwan O."/>
            <person name="Ruiz O.N."/>
        </authorList>
    </citation>
    <scope>NUCLEOTIDE SEQUENCE [LARGE SCALE GENOMIC DNA]</scope>
    <source>
        <strain evidence="5 6">6</strain>
    </source>
</reference>
<dbReference type="Pfam" id="PF00437">
    <property type="entry name" value="T2SSE"/>
    <property type="match status" value="1"/>
</dbReference>
<dbReference type="Gene3D" id="3.30.450.90">
    <property type="match status" value="1"/>
</dbReference>
<dbReference type="PANTHER" id="PTHR30258">
    <property type="entry name" value="TYPE II SECRETION SYSTEM PROTEIN GSPE-RELATED"/>
    <property type="match status" value="1"/>
</dbReference>